<dbReference type="Pfam" id="PF08100">
    <property type="entry name" value="Dimerisation"/>
    <property type="match status" value="1"/>
</dbReference>
<keyword evidence="6" id="KW-1185">Reference proteome</keyword>
<evidence type="ECO:0000259" key="4">
    <source>
        <dbReference type="Pfam" id="PF08100"/>
    </source>
</evidence>
<evidence type="ECO:0000256" key="3">
    <source>
        <dbReference type="ARBA" id="ARBA00022691"/>
    </source>
</evidence>
<proteinExistence type="predicted"/>
<gene>
    <name evidence="5" type="ORF">IFM89_013496</name>
</gene>
<protein>
    <recommendedName>
        <fullName evidence="4">O-methyltransferase dimerisation domain-containing protein</fullName>
    </recommendedName>
</protein>
<feature type="domain" description="O-methyltransferase dimerisation" evidence="4">
    <location>
        <begin position="23"/>
        <end position="116"/>
    </location>
</feature>
<evidence type="ECO:0000256" key="2">
    <source>
        <dbReference type="ARBA" id="ARBA00022679"/>
    </source>
</evidence>
<keyword evidence="2" id="KW-0808">Transferase</keyword>
<dbReference type="PROSITE" id="PS51683">
    <property type="entry name" value="SAM_OMT_II"/>
    <property type="match status" value="1"/>
</dbReference>
<organism evidence="5 6">
    <name type="scientific">Coptis chinensis</name>
    <dbReference type="NCBI Taxonomy" id="261450"/>
    <lineage>
        <taxon>Eukaryota</taxon>
        <taxon>Viridiplantae</taxon>
        <taxon>Streptophyta</taxon>
        <taxon>Embryophyta</taxon>
        <taxon>Tracheophyta</taxon>
        <taxon>Spermatophyta</taxon>
        <taxon>Magnoliopsida</taxon>
        <taxon>Ranunculales</taxon>
        <taxon>Ranunculaceae</taxon>
        <taxon>Coptidoideae</taxon>
        <taxon>Coptis</taxon>
    </lineage>
</organism>
<keyword evidence="1" id="KW-0489">Methyltransferase</keyword>
<keyword evidence="3" id="KW-0949">S-adenosyl-L-methionine</keyword>
<comment type="caution">
    <text evidence="5">The sequence shown here is derived from an EMBL/GenBank/DDBJ whole genome shotgun (WGS) entry which is preliminary data.</text>
</comment>
<reference evidence="5 6" key="1">
    <citation type="submission" date="2020-10" db="EMBL/GenBank/DDBJ databases">
        <title>The Coptis chinensis genome and diversification of protoberbering-type alkaloids.</title>
        <authorList>
            <person name="Wang B."/>
            <person name="Shu S."/>
            <person name="Song C."/>
            <person name="Liu Y."/>
        </authorList>
    </citation>
    <scope>NUCLEOTIDE SEQUENCE [LARGE SCALE GENOMIC DNA]</scope>
    <source>
        <strain evidence="5">HL-2020</strain>
        <tissue evidence="5">Leaf</tissue>
    </source>
</reference>
<dbReference type="AlphaFoldDB" id="A0A835LF09"/>
<dbReference type="Proteomes" id="UP000631114">
    <property type="component" value="Unassembled WGS sequence"/>
</dbReference>
<dbReference type="SUPFAM" id="SSF46785">
    <property type="entry name" value="Winged helix' DNA-binding domain"/>
    <property type="match status" value="1"/>
</dbReference>
<sequence length="139" mass="15636">MSSIQNFSYLTPEEEEEACLYAMQLCNAANLPMVLKAAIELDVFEIIAKFGHGDYITPSDIASRIYTNNTNAPIMLDRMLRLLASHKVLKCSLRNLDDGRVERLYGLAPVCKFFIRNEDGVSLAPLALTTMSQVFIQSW</sequence>
<accession>A0A835LF09</accession>
<dbReference type="FunFam" id="1.10.10.10:FF:000357">
    <property type="entry name" value="Caffeic acid 3-O-methyltransferase"/>
    <property type="match status" value="1"/>
</dbReference>
<dbReference type="Gene3D" id="1.10.10.10">
    <property type="entry name" value="Winged helix-like DNA-binding domain superfamily/Winged helix DNA-binding domain"/>
    <property type="match status" value="1"/>
</dbReference>
<dbReference type="OrthoDB" id="1606438at2759"/>
<dbReference type="InterPro" id="IPR012967">
    <property type="entry name" value="COMT_dimerisation"/>
</dbReference>
<dbReference type="InterPro" id="IPR016461">
    <property type="entry name" value="COMT-like"/>
</dbReference>
<dbReference type="InterPro" id="IPR036388">
    <property type="entry name" value="WH-like_DNA-bd_sf"/>
</dbReference>
<dbReference type="GO" id="GO:0008168">
    <property type="term" value="F:methyltransferase activity"/>
    <property type="evidence" value="ECO:0007669"/>
    <property type="project" value="UniProtKB-KW"/>
</dbReference>
<dbReference type="PANTHER" id="PTHR11746">
    <property type="entry name" value="O-METHYLTRANSFERASE"/>
    <property type="match status" value="1"/>
</dbReference>
<evidence type="ECO:0000313" key="6">
    <source>
        <dbReference type="Proteomes" id="UP000631114"/>
    </source>
</evidence>
<dbReference type="InterPro" id="IPR036390">
    <property type="entry name" value="WH_DNA-bd_sf"/>
</dbReference>
<dbReference type="GO" id="GO:0032259">
    <property type="term" value="P:methylation"/>
    <property type="evidence" value="ECO:0007669"/>
    <property type="project" value="UniProtKB-KW"/>
</dbReference>
<dbReference type="GO" id="GO:0046983">
    <property type="term" value="F:protein dimerization activity"/>
    <property type="evidence" value="ECO:0007669"/>
    <property type="project" value="InterPro"/>
</dbReference>
<name>A0A835LF09_9MAGN</name>
<dbReference type="EMBL" id="JADFTS010000008">
    <property type="protein sequence ID" value="KAF9592270.1"/>
    <property type="molecule type" value="Genomic_DNA"/>
</dbReference>
<evidence type="ECO:0000313" key="5">
    <source>
        <dbReference type="EMBL" id="KAF9592270.1"/>
    </source>
</evidence>
<evidence type="ECO:0000256" key="1">
    <source>
        <dbReference type="ARBA" id="ARBA00022603"/>
    </source>
</evidence>